<gene>
    <name evidence="2" type="ORF">MNOR_LOCUS8251</name>
</gene>
<proteinExistence type="predicted"/>
<dbReference type="SUPFAM" id="SSF111418">
    <property type="entry name" value="Hormone receptor domain"/>
    <property type="match status" value="1"/>
</dbReference>
<sequence>MGFVNRPLQEDGITFNIIHLSNGTQYLLADEENPDPVILSSLKPAGKQMWLDCCRAATACCRTMTHQANRTGIGWCPRSWDGWQCWEDSPPSSTAYEHC</sequence>
<organism evidence="2 3">
    <name type="scientific">Meganyctiphanes norvegica</name>
    <name type="common">Northern krill</name>
    <name type="synonym">Thysanopoda norvegica</name>
    <dbReference type="NCBI Taxonomy" id="48144"/>
    <lineage>
        <taxon>Eukaryota</taxon>
        <taxon>Metazoa</taxon>
        <taxon>Ecdysozoa</taxon>
        <taxon>Arthropoda</taxon>
        <taxon>Crustacea</taxon>
        <taxon>Multicrustacea</taxon>
        <taxon>Malacostraca</taxon>
        <taxon>Eumalacostraca</taxon>
        <taxon>Eucarida</taxon>
        <taxon>Euphausiacea</taxon>
        <taxon>Euphausiidae</taxon>
        <taxon>Meganyctiphanes</taxon>
    </lineage>
</organism>
<dbReference type="Gene3D" id="4.10.1240.10">
    <property type="entry name" value="GPCR, family 2, extracellular hormone receptor domain"/>
    <property type="match status" value="1"/>
</dbReference>
<feature type="domain" description="G-protein coupled receptors family 2 profile 1" evidence="1">
    <location>
        <begin position="59"/>
        <end position="99"/>
    </location>
</feature>
<dbReference type="GO" id="GO:0004930">
    <property type="term" value="F:G protein-coupled receptor activity"/>
    <property type="evidence" value="ECO:0007669"/>
    <property type="project" value="InterPro"/>
</dbReference>
<dbReference type="InterPro" id="IPR036445">
    <property type="entry name" value="GPCR_2_extracell_dom_sf"/>
</dbReference>
<name>A0AAV2Q676_MEGNR</name>
<protein>
    <recommendedName>
        <fullName evidence="1">G-protein coupled receptors family 2 profile 1 domain-containing protein</fullName>
    </recommendedName>
</protein>
<dbReference type="Proteomes" id="UP001497623">
    <property type="component" value="Unassembled WGS sequence"/>
</dbReference>
<reference evidence="2 3" key="1">
    <citation type="submission" date="2024-05" db="EMBL/GenBank/DDBJ databases">
        <authorList>
            <person name="Wallberg A."/>
        </authorList>
    </citation>
    <scope>NUCLEOTIDE SEQUENCE [LARGE SCALE GENOMIC DNA]</scope>
</reference>
<dbReference type="AlphaFoldDB" id="A0AAV2Q676"/>
<dbReference type="PROSITE" id="PS50227">
    <property type="entry name" value="G_PROTEIN_RECEP_F2_3"/>
    <property type="match status" value="1"/>
</dbReference>
<dbReference type="GO" id="GO:0016020">
    <property type="term" value="C:membrane"/>
    <property type="evidence" value="ECO:0007669"/>
    <property type="project" value="InterPro"/>
</dbReference>
<accession>A0AAV2Q676</accession>
<comment type="caution">
    <text evidence="2">The sequence shown here is derived from an EMBL/GenBank/DDBJ whole genome shotgun (WGS) entry which is preliminary data.</text>
</comment>
<evidence type="ECO:0000313" key="2">
    <source>
        <dbReference type="EMBL" id="CAL4070359.1"/>
    </source>
</evidence>
<dbReference type="EMBL" id="CAXKWB010003800">
    <property type="protein sequence ID" value="CAL4070359.1"/>
    <property type="molecule type" value="Genomic_DNA"/>
</dbReference>
<evidence type="ECO:0000313" key="3">
    <source>
        <dbReference type="Proteomes" id="UP001497623"/>
    </source>
</evidence>
<feature type="non-terminal residue" evidence="2">
    <location>
        <position position="99"/>
    </location>
</feature>
<dbReference type="InterPro" id="IPR001879">
    <property type="entry name" value="GPCR_2_extracellular_dom"/>
</dbReference>
<keyword evidence="3" id="KW-1185">Reference proteome</keyword>
<evidence type="ECO:0000259" key="1">
    <source>
        <dbReference type="PROSITE" id="PS50227"/>
    </source>
</evidence>